<organism evidence="3 4">
    <name type="scientific">Pseudonocardia xinjiangensis</name>
    <dbReference type="NCBI Taxonomy" id="75289"/>
    <lineage>
        <taxon>Bacteria</taxon>
        <taxon>Bacillati</taxon>
        <taxon>Actinomycetota</taxon>
        <taxon>Actinomycetes</taxon>
        <taxon>Pseudonocardiales</taxon>
        <taxon>Pseudonocardiaceae</taxon>
        <taxon>Pseudonocardia</taxon>
    </lineage>
</organism>
<reference evidence="3 4" key="1">
    <citation type="submission" date="2020-04" db="EMBL/GenBank/DDBJ databases">
        <authorList>
            <person name="Klaysubun C."/>
            <person name="Duangmal K."/>
            <person name="Lipun K."/>
        </authorList>
    </citation>
    <scope>NUCLEOTIDE SEQUENCE [LARGE SCALE GENOMIC DNA]</scope>
    <source>
        <strain evidence="3 4">JCM 11839</strain>
    </source>
</reference>
<keyword evidence="3" id="KW-0067">ATP-binding</keyword>
<dbReference type="InterPro" id="IPR036513">
    <property type="entry name" value="STAS_dom_sf"/>
</dbReference>
<keyword evidence="4" id="KW-1185">Reference proteome</keyword>
<dbReference type="InterPro" id="IPR050267">
    <property type="entry name" value="Anti-sigma-factor_SerPK"/>
</dbReference>
<keyword evidence="3" id="KW-0547">Nucleotide-binding</keyword>
<evidence type="ECO:0000256" key="1">
    <source>
        <dbReference type="ARBA" id="ARBA00022527"/>
    </source>
</evidence>
<dbReference type="InterPro" id="IPR003594">
    <property type="entry name" value="HATPase_dom"/>
</dbReference>
<dbReference type="CDD" id="cd16936">
    <property type="entry name" value="HATPase_RsbW-like"/>
    <property type="match status" value="1"/>
</dbReference>
<dbReference type="InterPro" id="IPR036890">
    <property type="entry name" value="HATPase_C_sf"/>
</dbReference>
<dbReference type="PANTHER" id="PTHR35526:SF3">
    <property type="entry name" value="ANTI-SIGMA-F FACTOR RSBW"/>
    <property type="match status" value="1"/>
</dbReference>
<dbReference type="RefSeq" id="WP_169400330.1">
    <property type="nucleotide sequence ID" value="NZ_BAAAJH010000005.1"/>
</dbReference>
<comment type="caution">
    <text evidence="3">The sequence shown here is derived from an EMBL/GenBank/DDBJ whole genome shotgun (WGS) entry which is preliminary data.</text>
</comment>
<dbReference type="EMBL" id="JAAXKY010000221">
    <property type="protein sequence ID" value="NMH82323.1"/>
    <property type="molecule type" value="Genomic_DNA"/>
</dbReference>
<feature type="domain" description="Histidine kinase/HSP90-like ATPase" evidence="2">
    <location>
        <begin position="128"/>
        <end position="238"/>
    </location>
</feature>
<dbReference type="Gene3D" id="3.30.750.24">
    <property type="entry name" value="STAS domain"/>
    <property type="match status" value="1"/>
</dbReference>
<keyword evidence="1" id="KW-0723">Serine/threonine-protein kinase</keyword>
<dbReference type="GO" id="GO:0005524">
    <property type="term" value="F:ATP binding"/>
    <property type="evidence" value="ECO:0007669"/>
    <property type="project" value="UniProtKB-KW"/>
</dbReference>
<proteinExistence type="predicted"/>
<protein>
    <submittedName>
        <fullName evidence="3">ATP-binding protein</fullName>
    </submittedName>
</protein>
<dbReference type="Proteomes" id="UP001296706">
    <property type="component" value="Unassembled WGS sequence"/>
</dbReference>
<dbReference type="Gene3D" id="3.30.565.10">
    <property type="entry name" value="Histidine kinase-like ATPase, C-terminal domain"/>
    <property type="match status" value="1"/>
</dbReference>
<sequence length="263" mass="28505">MVSGVLAGLDVRDDHAVVALSGALRLGTQADVRRLLLKLLTDHRRLLVDLSRMRLEWLPAVQVFPAVLTEAGGWPAGLLVLFGADDRMATGLGRLHVGRTVPVVATLAAAQQRLFERPDRVVRDRELPAAAAAPGVARAFLRDTCTDWEVPAMAADAALVVTELVSNAVQHAGSESRLHIGWDDRGLWIEVRDYRPGDDARPRPRVLGAHHGRGLHVVAAVATHWGVSDHPDGKTVWALVAVPPAPRQIHPSTRRRRDGTALP</sequence>
<evidence type="ECO:0000313" key="4">
    <source>
        <dbReference type="Proteomes" id="UP001296706"/>
    </source>
</evidence>
<accession>A0ABX1RPM5</accession>
<evidence type="ECO:0000259" key="2">
    <source>
        <dbReference type="Pfam" id="PF13581"/>
    </source>
</evidence>
<name>A0ABX1RPM5_9PSEU</name>
<dbReference type="SUPFAM" id="SSF55874">
    <property type="entry name" value="ATPase domain of HSP90 chaperone/DNA topoisomerase II/histidine kinase"/>
    <property type="match status" value="1"/>
</dbReference>
<keyword evidence="1" id="KW-0418">Kinase</keyword>
<dbReference type="PANTHER" id="PTHR35526">
    <property type="entry name" value="ANTI-SIGMA-F FACTOR RSBW-RELATED"/>
    <property type="match status" value="1"/>
</dbReference>
<dbReference type="SUPFAM" id="SSF52091">
    <property type="entry name" value="SpoIIaa-like"/>
    <property type="match status" value="1"/>
</dbReference>
<keyword evidence="1" id="KW-0808">Transferase</keyword>
<gene>
    <name evidence="3" type="ORF">HF577_35205</name>
</gene>
<dbReference type="Pfam" id="PF13581">
    <property type="entry name" value="HATPase_c_2"/>
    <property type="match status" value="1"/>
</dbReference>
<evidence type="ECO:0000313" key="3">
    <source>
        <dbReference type="EMBL" id="NMH82323.1"/>
    </source>
</evidence>